<dbReference type="RefSeq" id="WP_120698360.1">
    <property type="nucleotide sequence ID" value="NZ_RBDX01000020.1"/>
</dbReference>
<keyword evidence="2" id="KW-0808">Transferase</keyword>
<keyword evidence="4" id="KW-1185">Reference proteome</keyword>
<reference evidence="4 5" key="1">
    <citation type="submission" date="2018-09" db="EMBL/GenBank/DDBJ databases">
        <title>Streptomyces sp. nov. DS1-2, an endophytic actinomycete isolated from roots of Dendrobium scabrilingue.</title>
        <authorList>
            <person name="Kuncharoen N."/>
            <person name="Kudo T."/>
            <person name="Ohkuma M."/>
            <person name="Yuki M."/>
            <person name="Tanasupawat S."/>
        </authorList>
    </citation>
    <scope>NUCLEOTIDE SEQUENCE [LARGE SCALE GENOMIC DNA]</scope>
    <source>
        <strain evidence="2 5">AZ1-7</strain>
        <strain evidence="3 4">DS1-2</strain>
    </source>
</reference>
<dbReference type="SUPFAM" id="SSF53335">
    <property type="entry name" value="S-adenosyl-L-methionine-dependent methyltransferases"/>
    <property type="match status" value="1"/>
</dbReference>
<feature type="domain" description="Methyltransferase" evidence="1">
    <location>
        <begin position="51"/>
        <end position="144"/>
    </location>
</feature>
<name>A0A3A9VZN9_9ACTN</name>
<keyword evidence="2" id="KW-0489">Methyltransferase</keyword>
<gene>
    <name evidence="3" type="ORF">D7318_19315</name>
    <name evidence="2" type="ORF">D7319_21845</name>
</gene>
<dbReference type="InterPro" id="IPR029063">
    <property type="entry name" value="SAM-dependent_MTases_sf"/>
</dbReference>
<dbReference type="EMBL" id="RBDY01000014">
    <property type="protein sequence ID" value="RKN20300.1"/>
    <property type="molecule type" value="Genomic_DNA"/>
</dbReference>
<dbReference type="Pfam" id="PF13649">
    <property type="entry name" value="Methyltransf_25"/>
    <property type="match status" value="1"/>
</dbReference>
<dbReference type="GO" id="GO:0032259">
    <property type="term" value="P:methylation"/>
    <property type="evidence" value="ECO:0007669"/>
    <property type="project" value="UniProtKB-KW"/>
</dbReference>
<dbReference type="OrthoDB" id="22151at2"/>
<accession>A0A3A9VZN9</accession>
<evidence type="ECO:0000313" key="4">
    <source>
        <dbReference type="Proteomes" id="UP000268652"/>
    </source>
</evidence>
<dbReference type="EMBL" id="RBDX01000020">
    <property type="protein sequence ID" value="RKN06441.1"/>
    <property type="molecule type" value="Genomic_DNA"/>
</dbReference>
<dbReference type="AlphaFoldDB" id="A0A3A9VZN9"/>
<proteinExistence type="predicted"/>
<dbReference type="Proteomes" id="UP000268652">
    <property type="component" value="Unassembled WGS sequence"/>
</dbReference>
<evidence type="ECO:0000313" key="2">
    <source>
        <dbReference type="EMBL" id="RKN06441.1"/>
    </source>
</evidence>
<evidence type="ECO:0000313" key="3">
    <source>
        <dbReference type="EMBL" id="RKN20300.1"/>
    </source>
</evidence>
<protein>
    <submittedName>
        <fullName evidence="2">Class I SAM-dependent methyltransferase</fullName>
    </submittedName>
</protein>
<dbReference type="InterPro" id="IPR041698">
    <property type="entry name" value="Methyltransf_25"/>
</dbReference>
<dbReference type="Proteomes" id="UP000275024">
    <property type="component" value="Unassembled WGS sequence"/>
</dbReference>
<dbReference type="Gene3D" id="3.40.50.150">
    <property type="entry name" value="Vaccinia Virus protein VP39"/>
    <property type="match status" value="1"/>
</dbReference>
<dbReference type="CDD" id="cd02440">
    <property type="entry name" value="AdoMet_MTases"/>
    <property type="match status" value="1"/>
</dbReference>
<sequence length="229" mass="24982">MITTPDLWHHYGRTRATTDRTVPATFRWAWSQNTGPGAETLGDLTGLRVGDLGAGAARHAAHLATHHQPARVDAIDASAAQHAMATDLYAHLTPRLRLFHADAVAHLRQRPSTYDALYSVFGAVDFTDPRDLLPTAADALRPSGRLVFATLAHHLDGAPARPDVTHTDIPATTPHDEATTMRRWVLQERTWTTLLGEAGFTRINTDLLRADVQGTRTADALLVTATRPT</sequence>
<dbReference type="GO" id="GO:0008168">
    <property type="term" value="F:methyltransferase activity"/>
    <property type="evidence" value="ECO:0007669"/>
    <property type="project" value="UniProtKB-KW"/>
</dbReference>
<evidence type="ECO:0000313" key="5">
    <source>
        <dbReference type="Proteomes" id="UP000275024"/>
    </source>
</evidence>
<organism evidence="2 5">
    <name type="scientific">Streptomyces radicis</name>
    <dbReference type="NCBI Taxonomy" id="1750517"/>
    <lineage>
        <taxon>Bacteria</taxon>
        <taxon>Bacillati</taxon>
        <taxon>Actinomycetota</taxon>
        <taxon>Actinomycetes</taxon>
        <taxon>Kitasatosporales</taxon>
        <taxon>Streptomycetaceae</taxon>
        <taxon>Streptomyces</taxon>
    </lineage>
</organism>
<comment type="caution">
    <text evidence="2">The sequence shown here is derived from an EMBL/GenBank/DDBJ whole genome shotgun (WGS) entry which is preliminary data.</text>
</comment>
<evidence type="ECO:0000259" key="1">
    <source>
        <dbReference type="Pfam" id="PF13649"/>
    </source>
</evidence>